<feature type="domain" description="Glycosyl transferase family 1" evidence="3">
    <location>
        <begin position="204"/>
        <end position="349"/>
    </location>
</feature>
<evidence type="ECO:0000259" key="4">
    <source>
        <dbReference type="Pfam" id="PF13439"/>
    </source>
</evidence>
<dbReference type="Gene3D" id="3.40.50.2000">
    <property type="entry name" value="Glycogen Phosphorylase B"/>
    <property type="match status" value="2"/>
</dbReference>
<dbReference type="InterPro" id="IPR001296">
    <property type="entry name" value="Glyco_trans_1"/>
</dbReference>
<dbReference type="SUPFAM" id="SSF53756">
    <property type="entry name" value="UDP-Glycosyltransferase/glycogen phosphorylase"/>
    <property type="match status" value="1"/>
</dbReference>
<gene>
    <name evidence="5" type="ORF">AS189_07250</name>
</gene>
<protein>
    <submittedName>
        <fullName evidence="5">Uncharacterized protein</fullName>
    </submittedName>
</protein>
<dbReference type="GO" id="GO:0016757">
    <property type="term" value="F:glycosyltransferase activity"/>
    <property type="evidence" value="ECO:0007669"/>
    <property type="project" value="UniProtKB-KW"/>
</dbReference>
<sequence>MHVLFVPSWYPADPTDFSGSFFIEQAQALVHAGHTVGVISVKGIPIYSPSQIRGKSAGIRHSVEVGINTYRLDKVLPFPKVPGGNERVILHAWRTLLTRYIRENGKPDVLHAHAMFPGGVVAHALSDEFGIPFIVTEHRPSSMDRLKEKWNGVHGRRAAMAASSLVAVARGFVPELNTAYGIDRDKWEYVPGLLSPQFQNIPTRTIPDGPFTFGHVSHLDPGKRVDRLIEAFAEQFRHVDNVRLRIAGDSVHKSGLVALAAQQGVADKVDFVGAIARENIVAEFSSAHVFVLPSVAEAFGTVLWEAMACGLPLVSTATWAGRNAIVETNGVLAGIDNIEELGQAMVYIKENFHSYDPAAIRAICVDHCGREAFISQYEAIYAKAITS</sequence>
<dbReference type="OrthoDB" id="506201at2"/>
<dbReference type="Pfam" id="PF13439">
    <property type="entry name" value="Glyco_transf_4"/>
    <property type="match status" value="1"/>
</dbReference>
<name>A0A0S2LYD9_9MICC</name>
<evidence type="ECO:0000256" key="2">
    <source>
        <dbReference type="ARBA" id="ARBA00022679"/>
    </source>
</evidence>
<evidence type="ECO:0000313" key="5">
    <source>
        <dbReference type="EMBL" id="ALO66326.1"/>
    </source>
</evidence>
<keyword evidence="2" id="KW-0808">Transferase</keyword>
<evidence type="ECO:0000259" key="3">
    <source>
        <dbReference type="Pfam" id="PF00534"/>
    </source>
</evidence>
<organism evidence="5 6">
    <name type="scientific">Arthrobacter alpinus</name>
    <dbReference type="NCBI Taxonomy" id="656366"/>
    <lineage>
        <taxon>Bacteria</taxon>
        <taxon>Bacillati</taxon>
        <taxon>Actinomycetota</taxon>
        <taxon>Actinomycetes</taxon>
        <taxon>Micrococcales</taxon>
        <taxon>Micrococcaceae</taxon>
        <taxon>Arthrobacter</taxon>
    </lineage>
</organism>
<reference evidence="5 6" key="2">
    <citation type="journal article" date="2016" name="J. Biotechnol.">
        <title>Complete genome sequence of Arthrobacter alpinus ERGS4:06, a yellow pigmented bacterium tolerant to cold and radiations isolated from Sikkim Himalaya.</title>
        <authorList>
            <person name="Kumar R."/>
            <person name="Singh D."/>
            <person name="Swarnkar M.K."/>
            <person name="Singh A.K."/>
            <person name="Kumar S."/>
        </authorList>
    </citation>
    <scope>NUCLEOTIDE SEQUENCE [LARGE SCALE GENOMIC DNA]</scope>
    <source>
        <strain evidence="5 6">ERGS4:06</strain>
    </source>
</reference>
<feature type="domain" description="Glycosyltransferase subfamily 4-like N-terminal" evidence="4">
    <location>
        <begin position="22"/>
        <end position="191"/>
    </location>
</feature>
<dbReference type="Pfam" id="PF00534">
    <property type="entry name" value="Glycos_transf_1"/>
    <property type="match status" value="1"/>
</dbReference>
<dbReference type="AlphaFoldDB" id="A0A0S2LYD9"/>
<dbReference type="PANTHER" id="PTHR12526">
    <property type="entry name" value="GLYCOSYLTRANSFERASE"/>
    <property type="match status" value="1"/>
</dbReference>
<reference evidence="6" key="1">
    <citation type="submission" date="2015-11" db="EMBL/GenBank/DDBJ databases">
        <authorList>
            <person name="Kumar R."/>
            <person name="Singh D."/>
            <person name="Swarnkar M.K."/>
            <person name="Singh A.K."/>
            <person name="Kumar S."/>
        </authorList>
    </citation>
    <scope>NUCLEOTIDE SEQUENCE [LARGE SCALE GENOMIC DNA]</scope>
    <source>
        <strain evidence="6">ERGS4:06</strain>
    </source>
</reference>
<dbReference type="RefSeq" id="WP_062286995.1">
    <property type="nucleotide sequence ID" value="NZ_CP013200.1"/>
</dbReference>
<accession>A0A0S2LYD9</accession>
<keyword evidence="1" id="KW-0328">Glycosyltransferase</keyword>
<proteinExistence type="predicted"/>
<dbReference type="InterPro" id="IPR028098">
    <property type="entry name" value="Glyco_trans_4-like_N"/>
</dbReference>
<evidence type="ECO:0000256" key="1">
    <source>
        <dbReference type="ARBA" id="ARBA00022676"/>
    </source>
</evidence>
<dbReference type="Proteomes" id="UP000059574">
    <property type="component" value="Chromosome"/>
</dbReference>
<evidence type="ECO:0000313" key="6">
    <source>
        <dbReference type="Proteomes" id="UP000059574"/>
    </source>
</evidence>
<dbReference type="EMBL" id="CP013200">
    <property type="protein sequence ID" value="ALO66326.1"/>
    <property type="molecule type" value="Genomic_DNA"/>
</dbReference>